<sequence length="131" mass="14689">MREPVKKKRPGQSGSADSSEFVRQDRIEVRVNHHEKKRITQLSIERGFETTAQYVRTQAMTPGAENPNAQRQAQYACMHQLNRMGTNINQIARHLNSGGTPDGEILLVLVKLLEHAEMLYEKANAQPAGAP</sequence>
<accession>A0A543L1U4</accession>
<comment type="caution">
    <text evidence="2">The sequence shown here is derived from an EMBL/GenBank/DDBJ whole genome shotgun (WGS) entry which is preliminary data.</text>
</comment>
<gene>
    <name evidence="2" type="ORF">BDD18_3273</name>
</gene>
<name>A0A543L1U4_9BURK</name>
<dbReference type="InterPro" id="IPR053842">
    <property type="entry name" value="NikA-like"/>
</dbReference>
<dbReference type="AlphaFoldDB" id="A0A543L1U4"/>
<proteinExistence type="predicted"/>
<feature type="region of interest" description="Disordered" evidence="1">
    <location>
        <begin position="1"/>
        <end position="25"/>
    </location>
</feature>
<dbReference type="EMBL" id="VFPV01000003">
    <property type="protein sequence ID" value="TQN01316.1"/>
    <property type="molecule type" value="Genomic_DNA"/>
</dbReference>
<dbReference type="Proteomes" id="UP000316993">
    <property type="component" value="Unassembled WGS sequence"/>
</dbReference>
<reference evidence="2 3" key="1">
    <citation type="submission" date="2019-06" db="EMBL/GenBank/DDBJ databases">
        <title>Genomic Encyclopedia of Archaeal and Bacterial Type Strains, Phase II (KMG-II): from individual species to whole genera.</title>
        <authorList>
            <person name="Goeker M."/>
        </authorList>
    </citation>
    <scope>NUCLEOTIDE SEQUENCE [LARGE SCALE GENOMIC DNA]</scope>
    <source>
        <strain evidence="2 3">DSM 7270</strain>
    </source>
</reference>
<evidence type="ECO:0000313" key="3">
    <source>
        <dbReference type="Proteomes" id="UP000316993"/>
    </source>
</evidence>
<feature type="compositionally biased region" description="Basic residues" evidence="1">
    <location>
        <begin position="1"/>
        <end position="10"/>
    </location>
</feature>
<dbReference type="Pfam" id="PF21983">
    <property type="entry name" value="NikA-like"/>
    <property type="match status" value="1"/>
</dbReference>
<evidence type="ECO:0000256" key="1">
    <source>
        <dbReference type="SAM" id="MobiDB-lite"/>
    </source>
</evidence>
<organism evidence="2 3">
    <name type="scientific">Acidovorax temperans</name>
    <dbReference type="NCBI Taxonomy" id="80878"/>
    <lineage>
        <taxon>Bacteria</taxon>
        <taxon>Pseudomonadati</taxon>
        <taxon>Pseudomonadota</taxon>
        <taxon>Betaproteobacteria</taxon>
        <taxon>Burkholderiales</taxon>
        <taxon>Comamonadaceae</taxon>
        <taxon>Acidovorax</taxon>
    </lineage>
</organism>
<dbReference type="RefSeq" id="WP_142084461.1">
    <property type="nucleotide sequence ID" value="NZ_VFPV01000003.1"/>
</dbReference>
<protein>
    <submittedName>
        <fullName evidence="2">Mobilization protein MobC</fullName>
    </submittedName>
</protein>
<evidence type="ECO:0000313" key="2">
    <source>
        <dbReference type="EMBL" id="TQN01316.1"/>
    </source>
</evidence>